<keyword evidence="2" id="KW-1185">Reference proteome</keyword>
<dbReference type="Gene3D" id="3.40.50.450">
    <property type="match status" value="1"/>
</dbReference>
<sequence>MATSTINVGVVGYSATKFDKLKGANLVKKAFDELEKQFGSNIAIVSGYTNIGIPALAYQEAAKRGWKTVGIACKRAKNYDCFQCEEVVIVGNKWGDESETFIDYISVLIKIGGGRQSIKELEMAKFKNKIIFEYKLEGSYPYKQN</sequence>
<dbReference type="OrthoDB" id="10530660at2759"/>
<proteinExistence type="predicted"/>
<organism evidence="1 2">
    <name type="scientific">Brachionus calyciflorus</name>
    <dbReference type="NCBI Taxonomy" id="104777"/>
    <lineage>
        <taxon>Eukaryota</taxon>
        <taxon>Metazoa</taxon>
        <taxon>Spiralia</taxon>
        <taxon>Gnathifera</taxon>
        <taxon>Rotifera</taxon>
        <taxon>Eurotatoria</taxon>
        <taxon>Monogononta</taxon>
        <taxon>Pseudotrocha</taxon>
        <taxon>Ploima</taxon>
        <taxon>Brachionidae</taxon>
        <taxon>Brachionus</taxon>
    </lineage>
</organism>
<gene>
    <name evidence="1" type="ORF">OXX778_LOCUS1346</name>
</gene>
<dbReference type="EMBL" id="CAJNOC010000084">
    <property type="protein sequence ID" value="CAF0713517.1"/>
    <property type="molecule type" value="Genomic_DNA"/>
</dbReference>
<dbReference type="AlphaFoldDB" id="A0A813M5Z9"/>
<evidence type="ECO:0000313" key="1">
    <source>
        <dbReference type="EMBL" id="CAF0713517.1"/>
    </source>
</evidence>
<name>A0A813M5Z9_9BILA</name>
<accession>A0A813M5Z9</accession>
<comment type="caution">
    <text evidence="1">The sequence shown here is derived from an EMBL/GenBank/DDBJ whole genome shotgun (WGS) entry which is preliminary data.</text>
</comment>
<protein>
    <submittedName>
        <fullName evidence="1">Uncharacterized protein</fullName>
    </submittedName>
</protein>
<evidence type="ECO:0000313" key="2">
    <source>
        <dbReference type="Proteomes" id="UP000663879"/>
    </source>
</evidence>
<reference evidence="1" key="1">
    <citation type="submission" date="2021-02" db="EMBL/GenBank/DDBJ databases">
        <authorList>
            <person name="Nowell W R."/>
        </authorList>
    </citation>
    <scope>NUCLEOTIDE SEQUENCE</scope>
    <source>
        <strain evidence="1">Ploen Becks lab</strain>
    </source>
</reference>
<dbReference type="Proteomes" id="UP000663879">
    <property type="component" value="Unassembled WGS sequence"/>
</dbReference>